<reference evidence="2 3" key="1">
    <citation type="submission" date="2023-04" db="EMBL/GenBank/DDBJ databases">
        <title>Antarctic isolates genomes.</title>
        <authorList>
            <person name="Dimov S.G."/>
        </authorList>
    </citation>
    <scope>NUCLEOTIDE SEQUENCE [LARGE SCALE GENOMIC DNA]</scope>
    <source>
        <strain evidence="2 3">AL19</strain>
    </source>
</reference>
<dbReference type="Pfam" id="PF13614">
    <property type="entry name" value="AAA_31"/>
    <property type="match status" value="1"/>
</dbReference>
<evidence type="ECO:0000259" key="1">
    <source>
        <dbReference type="Pfam" id="PF13614"/>
    </source>
</evidence>
<proteinExistence type="predicted"/>
<accession>A0ABT6R4T2</accession>
<dbReference type="RefSeq" id="WP_282356938.1">
    <property type="nucleotide sequence ID" value="NZ_JASBQV010000025.1"/>
</dbReference>
<dbReference type="PANTHER" id="PTHR13696">
    <property type="entry name" value="P-LOOP CONTAINING NUCLEOSIDE TRIPHOSPHATE HYDROLASE"/>
    <property type="match status" value="1"/>
</dbReference>
<dbReference type="Gene3D" id="3.40.50.300">
    <property type="entry name" value="P-loop containing nucleotide triphosphate hydrolases"/>
    <property type="match status" value="1"/>
</dbReference>
<dbReference type="Proteomes" id="UP001243286">
    <property type="component" value="Unassembled WGS sequence"/>
</dbReference>
<name>A0ABT6R4T2_9BACL</name>
<organism evidence="2 3">
    <name type="scientific">Exiguobacterium antarcticum</name>
    <dbReference type="NCBI Taxonomy" id="132920"/>
    <lineage>
        <taxon>Bacteria</taxon>
        <taxon>Bacillati</taxon>
        <taxon>Bacillota</taxon>
        <taxon>Bacilli</taxon>
        <taxon>Bacillales</taxon>
        <taxon>Bacillales Family XII. Incertae Sedis</taxon>
        <taxon>Exiguobacterium</taxon>
    </lineage>
</organism>
<feature type="domain" description="AAA" evidence="1">
    <location>
        <begin position="4"/>
        <end position="187"/>
    </location>
</feature>
<dbReference type="EMBL" id="JASBQV010000025">
    <property type="protein sequence ID" value="MDI3235952.1"/>
    <property type="molecule type" value="Genomic_DNA"/>
</dbReference>
<dbReference type="CDD" id="cd02042">
    <property type="entry name" value="ParAB_family"/>
    <property type="match status" value="1"/>
</dbReference>
<protein>
    <submittedName>
        <fullName evidence="2">ParA family protein</fullName>
    </submittedName>
</protein>
<dbReference type="InterPro" id="IPR027417">
    <property type="entry name" value="P-loop_NTPase"/>
</dbReference>
<dbReference type="SUPFAM" id="SSF52540">
    <property type="entry name" value="P-loop containing nucleoside triphosphate hydrolases"/>
    <property type="match status" value="1"/>
</dbReference>
<keyword evidence="3" id="KW-1185">Reference proteome</keyword>
<evidence type="ECO:0000313" key="2">
    <source>
        <dbReference type="EMBL" id="MDI3235952.1"/>
    </source>
</evidence>
<dbReference type="InterPro" id="IPR050678">
    <property type="entry name" value="DNA_Partitioning_ATPase"/>
</dbReference>
<sequence length="266" mass="29964">MPGEVIAIISNKGGVLKTSMTTNLAGQLSLIDKKILIVDMDIQSDVAVTFGQNPDLLEEDVEYSLYDALIKGVDPQKALVSVDKNIDLLVTNDDMLFFEFDVLLDARQFPTQKRFSLLKEVIEKIKMNYDYVLIDTPTSFGLIQGNILMACQDMIIPFQPEKYAMRSLQKTLKIVNDFKIQMNPELRVRAIVPTLVNQRTLLHRGIMDLLQDYAMNSKIKVTKTFIPTTIEFASSVGFEQKPLSLAAPNSKGAKIYNDLLKELKLV</sequence>
<comment type="caution">
    <text evidence="2">The sequence shown here is derived from an EMBL/GenBank/DDBJ whole genome shotgun (WGS) entry which is preliminary data.</text>
</comment>
<evidence type="ECO:0000313" key="3">
    <source>
        <dbReference type="Proteomes" id="UP001243286"/>
    </source>
</evidence>
<dbReference type="InterPro" id="IPR025669">
    <property type="entry name" value="AAA_dom"/>
</dbReference>
<dbReference type="PANTHER" id="PTHR13696:SF52">
    <property type="entry name" value="PARA FAMILY PROTEIN CT_582"/>
    <property type="match status" value="1"/>
</dbReference>
<gene>
    <name evidence="2" type="ORF">QK289_13125</name>
</gene>